<proteinExistence type="predicted"/>
<accession>A0A327QWA2</accession>
<evidence type="ECO:0000313" key="2">
    <source>
        <dbReference type="EMBL" id="RAJ08225.1"/>
    </source>
</evidence>
<dbReference type="RefSeq" id="WP_111596391.1">
    <property type="nucleotide sequence ID" value="NZ_QLLL01000002.1"/>
</dbReference>
<dbReference type="Proteomes" id="UP000249547">
    <property type="component" value="Unassembled WGS sequence"/>
</dbReference>
<dbReference type="AlphaFoldDB" id="A0A327QWA2"/>
<sequence>MFIVYGKKVGVIKRSTDHQRNCKNCKDFNQKTVVRQAYGHVYYIPFFPMGPKYAEIYCESCGQRTHDTTLQNDYEKSTRAPFYYYSGLIVILSLMLYGAIADWMDSFSTKKFVQHPIVNDVYRVVDKQENGDVYTYLKLKKIEGDSLSFYESRLVYVHVSKKFAEIDYFMNNAFVKYSKNQIVNMFDEGLIDQIERDYTEASGYSREETMKE</sequence>
<evidence type="ECO:0008006" key="4">
    <source>
        <dbReference type="Google" id="ProtNLM"/>
    </source>
</evidence>
<keyword evidence="3" id="KW-1185">Reference proteome</keyword>
<keyword evidence="1" id="KW-0472">Membrane</keyword>
<organism evidence="2 3">
    <name type="scientific">Chitinophaga skermanii</name>
    <dbReference type="NCBI Taxonomy" id="331697"/>
    <lineage>
        <taxon>Bacteria</taxon>
        <taxon>Pseudomonadati</taxon>
        <taxon>Bacteroidota</taxon>
        <taxon>Chitinophagia</taxon>
        <taxon>Chitinophagales</taxon>
        <taxon>Chitinophagaceae</taxon>
        <taxon>Chitinophaga</taxon>
    </lineage>
</organism>
<keyword evidence="1" id="KW-0812">Transmembrane</keyword>
<comment type="caution">
    <text evidence="2">The sequence shown here is derived from an EMBL/GenBank/DDBJ whole genome shotgun (WGS) entry which is preliminary data.</text>
</comment>
<gene>
    <name evidence="2" type="ORF">LX64_00872</name>
</gene>
<evidence type="ECO:0000313" key="3">
    <source>
        <dbReference type="Proteomes" id="UP000249547"/>
    </source>
</evidence>
<dbReference type="OrthoDB" id="766141at2"/>
<feature type="transmembrane region" description="Helical" evidence="1">
    <location>
        <begin position="82"/>
        <end position="101"/>
    </location>
</feature>
<name>A0A327QWA2_9BACT</name>
<keyword evidence="1" id="KW-1133">Transmembrane helix</keyword>
<evidence type="ECO:0000256" key="1">
    <source>
        <dbReference type="SAM" id="Phobius"/>
    </source>
</evidence>
<reference evidence="2 3" key="1">
    <citation type="submission" date="2018-06" db="EMBL/GenBank/DDBJ databases">
        <title>Genomic Encyclopedia of Archaeal and Bacterial Type Strains, Phase II (KMG-II): from individual species to whole genera.</title>
        <authorList>
            <person name="Goeker M."/>
        </authorList>
    </citation>
    <scope>NUCLEOTIDE SEQUENCE [LARGE SCALE GENOMIC DNA]</scope>
    <source>
        <strain evidence="2 3">DSM 23857</strain>
    </source>
</reference>
<protein>
    <recommendedName>
        <fullName evidence="4">Zinc ribbon family protein</fullName>
    </recommendedName>
</protein>
<dbReference type="EMBL" id="QLLL01000002">
    <property type="protein sequence ID" value="RAJ08225.1"/>
    <property type="molecule type" value="Genomic_DNA"/>
</dbReference>